<evidence type="ECO:0000256" key="4">
    <source>
        <dbReference type="RuleBase" id="RU004046"/>
    </source>
</evidence>
<dbReference type="InterPro" id="IPR043129">
    <property type="entry name" value="ATPase_NBD"/>
</dbReference>
<dbReference type="Gene3D" id="3.40.367.20">
    <property type="match status" value="1"/>
</dbReference>
<organism evidence="5 6">
    <name type="scientific">Dongia sedimenti</name>
    <dbReference type="NCBI Taxonomy" id="3064282"/>
    <lineage>
        <taxon>Bacteria</taxon>
        <taxon>Pseudomonadati</taxon>
        <taxon>Pseudomonadota</taxon>
        <taxon>Alphaproteobacteria</taxon>
        <taxon>Rhodospirillales</taxon>
        <taxon>Dongiaceae</taxon>
        <taxon>Dongia</taxon>
    </lineage>
</organism>
<sequence length="323" mass="33913">MSNPTALVADVGGTNVRFAMADLERRSVPHFDTFSAARFRSLPEAAAAYVKKTGAKPQVAAFAVAGPVTGDKATITNLRWSMTTSELCEATGARATLLVNDFEAQALSVPLLAGDDLQQIGGDAPVERAVKAVVGPGTGLGVGGIVWSSSRWMPIPGEGGHASFAVETAEEFAILERLRDGLDHFSNERILSGPGIINLYAAFAAHRGIKAQMLEASEVTRRGLYKEDPIAVEALDFFVKALGRVAGDTALTLGAQGGVYLGGGIPPKIQDALATDTFRNAFEQKGRLTPFLKPIPVFIILARDAGLRGTAVALSAAIKEGRV</sequence>
<dbReference type="Proteomes" id="UP001230156">
    <property type="component" value="Unassembled WGS sequence"/>
</dbReference>
<accession>A0ABU0YPS7</accession>
<dbReference type="GO" id="GO:0004340">
    <property type="term" value="F:glucokinase activity"/>
    <property type="evidence" value="ECO:0007669"/>
    <property type="project" value="UniProtKB-EC"/>
</dbReference>
<dbReference type="HAMAP" id="MF_00524">
    <property type="entry name" value="Glucokinase"/>
    <property type="match status" value="1"/>
</dbReference>
<keyword evidence="1 3" id="KW-0808">Transferase</keyword>
<dbReference type="EC" id="2.7.1.2" evidence="3"/>
<dbReference type="Gene3D" id="3.30.420.40">
    <property type="match status" value="1"/>
</dbReference>
<dbReference type="PANTHER" id="PTHR47690:SF1">
    <property type="entry name" value="GLUCOKINASE"/>
    <property type="match status" value="1"/>
</dbReference>
<evidence type="ECO:0000256" key="1">
    <source>
        <dbReference type="ARBA" id="ARBA00022679"/>
    </source>
</evidence>
<dbReference type="EMBL" id="JAUYVI010000005">
    <property type="protein sequence ID" value="MDQ7249709.1"/>
    <property type="molecule type" value="Genomic_DNA"/>
</dbReference>
<evidence type="ECO:0000313" key="5">
    <source>
        <dbReference type="EMBL" id="MDQ7249709.1"/>
    </source>
</evidence>
<keyword evidence="3" id="KW-0324">Glycolysis</keyword>
<comment type="similarity">
    <text evidence="3 4">Belongs to the bacterial glucokinase family.</text>
</comment>
<reference evidence="6" key="1">
    <citation type="submission" date="2023-08" db="EMBL/GenBank/DDBJ databases">
        <title>Rhodospirillaceae gen. nov., a novel taxon isolated from the Yangtze River Yuezi River estuary sludge.</title>
        <authorList>
            <person name="Ruan L."/>
        </authorList>
    </citation>
    <scope>NUCLEOTIDE SEQUENCE [LARGE SCALE GENOMIC DNA]</scope>
    <source>
        <strain evidence="6">R-7</strain>
    </source>
</reference>
<comment type="subcellular location">
    <subcellularLocation>
        <location evidence="3">Cytoplasm</location>
    </subcellularLocation>
</comment>
<name>A0ABU0YPS7_9PROT</name>
<evidence type="ECO:0000256" key="2">
    <source>
        <dbReference type="ARBA" id="ARBA00022777"/>
    </source>
</evidence>
<feature type="binding site" evidence="3">
    <location>
        <begin position="9"/>
        <end position="14"/>
    </location>
    <ligand>
        <name>ATP</name>
        <dbReference type="ChEBI" id="CHEBI:30616"/>
    </ligand>
</feature>
<protein>
    <recommendedName>
        <fullName evidence="3">Glucokinase</fullName>
        <ecNumber evidence="3">2.7.1.2</ecNumber>
    </recommendedName>
    <alternativeName>
        <fullName evidence="3">Glucose kinase</fullName>
    </alternativeName>
</protein>
<keyword evidence="3" id="KW-0547">Nucleotide-binding</keyword>
<keyword evidence="2 3" id="KW-0418">Kinase</keyword>
<gene>
    <name evidence="3 5" type="primary">glk</name>
    <name evidence="5" type="ORF">Q8A70_18615</name>
</gene>
<proteinExistence type="inferred from homology"/>
<dbReference type="NCBIfam" id="TIGR00749">
    <property type="entry name" value="glk"/>
    <property type="match status" value="1"/>
</dbReference>
<dbReference type="InterPro" id="IPR003836">
    <property type="entry name" value="Glucokinase"/>
</dbReference>
<keyword evidence="6" id="KW-1185">Reference proteome</keyword>
<dbReference type="PANTHER" id="PTHR47690">
    <property type="entry name" value="GLUCOKINASE"/>
    <property type="match status" value="1"/>
</dbReference>
<evidence type="ECO:0000313" key="6">
    <source>
        <dbReference type="Proteomes" id="UP001230156"/>
    </source>
</evidence>
<dbReference type="RefSeq" id="WP_379957953.1">
    <property type="nucleotide sequence ID" value="NZ_JAUYVI010000005.1"/>
</dbReference>
<comment type="caution">
    <text evidence="5">The sequence shown here is derived from an EMBL/GenBank/DDBJ whole genome shotgun (WGS) entry which is preliminary data.</text>
</comment>
<dbReference type="CDD" id="cd24008">
    <property type="entry name" value="ASKHA_NBD_GLK"/>
    <property type="match status" value="1"/>
</dbReference>
<comment type="catalytic activity">
    <reaction evidence="3">
        <text>D-glucose + ATP = D-glucose 6-phosphate + ADP + H(+)</text>
        <dbReference type="Rhea" id="RHEA:17825"/>
        <dbReference type="ChEBI" id="CHEBI:4167"/>
        <dbReference type="ChEBI" id="CHEBI:15378"/>
        <dbReference type="ChEBI" id="CHEBI:30616"/>
        <dbReference type="ChEBI" id="CHEBI:61548"/>
        <dbReference type="ChEBI" id="CHEBI:456216"/>
        <dbReference type="EC" id="2.7.1.2"/>
    </reaction>
</comment>
<keyword evidence="3" id="KW-0963">Cytoplasm</keyword>
<dbReference type="Pfam" id="PF02685">
    <property type="entry name" value="Glucokinase"/>
    <property type="match status" value="1"/>
</dbReference>
<dbReference type="InterPro" id="IPR050201">
    <property type="entry name" value="Bacterial_glucokinase"/>
</dbReference>
<dbReference type="SUPFAM" id="SSF53067">
    <property type="entry name" value="Actin-like ATPase domain"/>
    <property type="match status" value="1"/>
</dbReference>
<keyword evidence="3" id="KW-0067">ATP-binding</keyword>
<evidence type="ECO:0000256" key="3">
    <source>
        <dbReference type="HAMAP-Rule" id="MF_00524"/>
    </source>
</evidence>